<accession>A0A371FPN0</accession>
<reference evidence="1" key="1">
    <citation type="submission" date="2018-05" db="EMBL/GenBank/DDBJ databases">
        <title>Draft genome of Mucuna pruriens seed.</title>
        <authorList>
            <person name="Nnadi N.E."/>
            <person name="Vos R."/>
            <person name="Hasami M.H."/>
            <person name="Devisetty U.K."/>
            <person name="Aguiy J.C."/>
        </authorList>
    </citation>
    <scope>NUCLEOTIDE SEQUENCE [LARGE SCALE GENOMIC DNA]</scope>
    <source>
        <strain evidence="1">JCA_2017</strain>
    </source>
</reference>
<feature type="non-terminal residue" evidence="1">
    <location>
        <position position="1"/>
    </location>
</feature>
<protein>
    <submittedName>
        <fullName evidence="1">Uncharacterized protein</fullName>
    </submittedName>
</protein>
<dbReference type="EMBL" id="QJKJ01008344">
    <property type="protein sequence ID" value="RDX80033.1"/>
    <property type="molecule type" value="Genomic_DNA"/>
</dbReference>
<dbReference type="STRING" id="157652.A0A371FPN0"/>
<dbReference type="AlphaFoldDB" id="A0A371FPN0"/>
<evidence type="ECO:0000313" key="1">
    <source>
        <dbReference type="EMBL" id="RDX80033.1"/>
    </source>
</evidence>
<evidence type="ECO:0000313" key="2">
    <source>
        <dbReference type="Proteomes" id="UP000257109"/>
    </source>
</evidence>
<comment type="caution">
    <text evidence="1">The sequence shown here is derived from an EMBL/GenBank/DDBJ whole genome shotgun (WGS) entry which is preliminary data.</text>
</comment>
<gene>
    <name evidence="1" type="ORF">CR513_39460</name>
</gene>
<sequence>MREPSSMATQSLRPPHFSEDVAWLPCWLQSLGTNGSIEFVKESQAPSIQEAKEEKVLAASICLEGKALNWFQW</sequence>
<dbReference type="Proteomes" id="UP000257109">
    <property type="component" value="Unassembled WGS sequence"/>
</dbReference>
<name>A0A371FPN0_MUCPR</name>
<dbReference type="OrthoDB" id="646980at2759"/>
<organism evidence="1 2">
    <name type="scientific">Mucuna pruriens</name>
    <name type="common">Velvet bean</name>
    <name type="synonym">Dolichos pruriens</name>
    <dbReference type="NCBI Taxonomy" id="157652"/>
    <lineage>
        <taxon>Eukaryota</taxon>
        <taxon>Viridiplantae</taxon>
        <taxon>Streptophyta</taxon>
        <taxon>Embryophyta</taxon>
        <taxon>Tracheophyta</taxon>
        <taxon>Spermatophyta</taxon>
        <taxon>Magnoliopsida</taxon>
        <taxon>eudicotyledons</taxon>
        <taxon>Gunneridae</taxon>
        <taxon>Pentapetalae</taxon>
        <taxon>rosids</taxon>
        <taxon>fabids</taxon>
        <taxon>Fabales</taxon>
        <taxon>Fabaceae</taxon>
        <taxon>Papilionoideae</taxon>
        <taxon>50 kb inversion clade</taxon>
        <taxon>NPAAA clade</taxon>
        <taxon>indigoferoid/millettioid clade</taxon>
        <taxon>Phaseoleae</taxon>
        <taxon>Mucuna</taxon>
    </lineage>
</organism>
<proteinExistence type="predicted"/>
<keyword evidence="2" id="KW-1185">Reference proteome</keyword>